<gene>
    <name evidence="2" type="ORF">ALECFALPRED_008674</name>
</gene>
<dbReference type="SUPFAM" id="SSF101908">
    <property type="entry name" value="Putative isomerase YbhE"/>
    <property type="match status" value="1"/>
</dbReference>
<feature type="compositionally biased region" description="Polar residues" evidence="1">
    <location>
        <begin position="429"/>
        <end position="439"/>
    </location>
</feature>
<dbReference type="EMBL" id="CAJPDR010000603">
    <property type="protein sequence ID" value="CAF9940441.1"/>
    <property type="molecule type" value="Genomic_DNA"/>
</dbReference>
<reference evidence="2" key="1">
    <citation type="submission" date="2021-03" db="EMBL/GenBank/DDBJ databases">
        <authorList>
            <person name="Tagirdzhanova G."/>
        </authorList>
    </citation>
    <scope>NUCLEOTIDE SEQUENCE</scope>
</reference>
<accession>A0A8H3PFY6</accession>
<name>A0A8H3PFY6_9LECA</name>
<evidence type="ECO:0000313" key="3">
    <source>
        <dbReference type="Proteomes" id="UP000664203"/>
    </source>
</evidence>
<organism evidence="2 3">
    <name type="scientific">Alectoria fallacina</name>
    <dbReference type="NCBI Taxonomy" id="1903189"/>
    <lineage>
        <taxon>Eukaryota</taxon>
        <taxon>Fungi</taxon>
        <taxon>Dikarya</taxon>
        <taxon>Ascomycota</taxon>
        <taxon>Pezizomycotina</taxon>
        <taxon>Lecanoromycetes</taxon>
        <taxon>OSLEUM clade</taxon>
        <taxon>Lecanoromycetidae</taxon>
        <taxon>Lecanorales</taxon>
        <taxon>Lecanorineae</taxon>
        <taxon>Parmeliaceae</taxon>
        <taxon>Alectoria</taxon>
    </lineage>
</organism>
<sequence length="880" mass="97631">MSPSNQAMSAKVPGGLPFLRGTVGSSTAEAVPLHPSLRETLASFSLPASTTVRQLYDLLLELDHECLRHATEVSLDPAQDSTSEVESVVGLAMFLSGSLSQCSYPGTSRFQEVQLRALISSLALLQHKGVHALDPDLYDKLRLKNISARFQRVAFQLQRRSTLADRIRHAPNTYLVQLASQYVSFINRGDSPWPSIFGPTVDIFFSALSLGGGQYNHIKEIIGGLNQLVDIWQRPRTKYQALCTLQEYTRLATSLCREAAVADESGELRIAAAAIVSALVDKVDEILVVENGIFPPELASRWHKALAIIARGPPDLDQGYYYYGVLDCVSQLAAVSAPPVLGEGLIYRLKDLIFDSGVPEFRWKACQILRRDIEERLAVETKPIILEELYLIRANLESDEEANLRFRVSRPLTQVLQNPAAPGGMLSSGGPSTMPSHLTTGEPPIRVNTSHTSWHESALTRSITKASQTFSLRSVRKFSSSYHSAGLLDDCRHALFYNDSEISVYQLGDLRTKATSPSFSRTLNQRYKHGEVIRNVASSKELIVIVTSKRLLIFNIADTLIDTISHGDWDPSGIACHESETHIVVLLGQCQRKTNNKYKGQIRVYRYGLDGHPKKLPIFALNLPLHDCPKRLFFDMESQILTCITRIQNRVLAWKLDDDFLTPSEPFEFLKNNYAAETRETGVTSATIYNSPSKQSYMLCTTAPSTERWHHGGEWSFILLVPPSASPPSPHPGGRIHNFEQFKGHRPLFAGCPSSKHHVFAVLEDSGRLSVLRLDKHDDGGIHSPDMDAETLAHSLCKQNRPLTDCLRFDPSGSYLFAVDPKGTIVADSMCHTQVNGPTKSVERGTRPSSELFPAIAAHLKQADKWILGDGLYLHHEIAS</sequence>
<evidence type="ECO:0000256" key="1">
    <source>
        <dbReference type="SAM" id="MobiDB-lite"/>
    </source>
</evidence>
<dbReference type="AlphaFoldDB" id="A0A8H3PFY6"/>
<comment type="caution">
    <text evidence="2">The sequence shown here is derived from an EMBL/GenBank/DDBJ whole genome shotgun (WGS) entry which is preliminary data.</text>
</comment>
<protein>
    <submittedName>
        <fullName evidence="2">Uncharacterized protein</fullName>
    </submittedName>
</protein>
<keyword evidence="3" id="KW-1185">Reference proteome</keyword>
<dbReference type="Proteomes" id="UP000664203">
    <property type="component" value="Unassembled WGS sequence"/>
</dbReference>
<feature type="region of interest" description="Disordered" evidence="1">
    <location>
        <begin position="420"/>
        <end position="443"/>
    </location>
</feature>
<dbReference type="OrthoDB" id="5408347at2759"/>
<evidence type="ECO:0000313" key="2">
    <source>
        <dbReference type="EMBL" id="CAF9940441.1"/>
    </source>
</evidence>
<proteinExistence type="predicted"/>